<feature type="active site" description="Charge relay system" evidence="9">
    <location>
        <position position="82"/>
    </location>
</feature>
<dbReference type="Gene3D" id="3.30.479.10">
    <property type="entry name" value="6-pyruvoyl tetrahydropterin synthase/QueD"/>
    <property type="match status" value="1"/>
</dbReference>
<keyword evidence="4 8" id="KW-0479">Metal-binding</keyword>
<proteinExistence type="inferred from homology"/>
<dbReference type="PANTHER" id="PTHR12589">
    <property type="entry name" value="PYRUVOYL TETRAHYDROBIOPTERIN SYNTHASE"/>
    <property type="match status" value="1"/>
</dbReference>
<accession>A0A5S9QKT9</accession>
<keyword evidence="8" id="KW-0671">Queuosine biosynthesis</keyword>
<dbReference type="GO" id="GO:0006729">
    <property type="term" value="P:tetrahydrobiopterin biosynthetic process"/>
    <property type="evidence" value="ECO:0007669"/>
    <property type="project" value="InterPro"/>
</dbReference>
<dbReference type="Pfam" id="PF01242">
    <property type="entry name" value="PTPS"/>
    <property type="match status" value="1"/>
</dbReference>
<dbReference type="InterPro" id="IPR007115">
    <property type="entry name" value="6-PTP_synth/QueD"/>
</dbReference>
<sequence>MPIVYITKRVNFNAAHRLYSKTYSDEKNESVFGKCNNPNGHGHNYILDVTLKGEVDPVTGMVANLTTIKEDVNRLIVDVFDHKHLNLDVTYFSDLNPTAENIAVVCWKILSDTDYGHLLHKIVIHETPTNSAEYRGE</sequence>
<keyword evidence="5 8" id="KW-0862">Zinc</keyword>
<evidence type="ECO:0000256" key="4">
    <source>
        <dbReference type="ARBA" id="ARBA00022723"/>
    </source>
</evidence>
<comment type="pathway">
    <text evidence="1 8">Purine metabolism; 7-cyano-7-deazaguanine biosynthesis.</text>
</comment>
<feature type="binding site" evidence="10">
    <location>
        <position position="43"/>
    </location>
    <ligand>
        <name>Zn(2+)</name>
        <dbReference type="ChEBI" id="CHEBI:29105"/>
    </ligand>
</feature>
<dbReference type="AlphaFoldDB" id="A0A5S9QKT9"/>
<dbReference type="PIRSF" id="PIRSF006113">
    <property type="entry name" value="PTP_synth"/>
    <property type="match status" value="1"/>
</dbReference>
<evidence type="ECO:0000256" key="6">
    <source>
        <dbReference type="ARBA" id="ARBA00023239"/>
    </source>
</evidence>
<name>A0A5S9QKT9_9GAMM</name>
<dbReference type="OrthoDB" id="9804698at2"/>
<evidence type="ECO:0000256" key="3">
    <source>
        <dbReference type="ARBA" id="ARBA00018141"/>
    </source>
</evidence>
<evidence type="ECO:0000313" key="12">
    <source>
        <dbReference type="Proteomes" id="UP000441399"/>
    </source>
</evidence>
<evidence type="ECO:0000256" key="2">
    <source>
        <dbReference type="ARBA" id="ARBA00008900"/>
    </source>
</evidence>
<organism evidence="11 12">
    <name type="scientific">BD1-7 clade bacterium</name>
    <dbReference type="NCBI Taxonomy" id="2029982"/>
    <lineage>
        <taxon>Bacteria</taxon>
        <taxon>Pseudomonadati</taxon>
        <taxon>Pseudomonadota</taxon>
        <taxon>Gammaproteobacteria</taxon>
        <taxon>Cellvibrionales</taxon>
        <taxon>Spongiibacteraceae</taxon>
        <taxon>BD1-7 clade</taxon>
    </lineage>
</organism>
<evidence type="ECO:0000256" key="5">
    <source>
        <dbReference type="ARBA" id="ARBA00022833"/>
    </source>
</evidence>
<evidence type="ECO:0000256" key="7">
    <source>
        <dbReference type="ARBA" id="ARBA00048807"/>
    </source>
</evidence>
<keyword evidence="12" id="KW-1185">Reference proteome</keyword>
<dbReference type="GO" id="GO:0070497">
    <property type="term" value="F:6-carboxytetrahydropterin synthase activity"/>
    <property type="evidence" value="ECO:0007669"/>
    <property type="project" value="UniProtKB-EC"/>
</dbReference>
<comment type="catalytic activity">
    <reaction evidence="7 8">
        <text>7,8-dihydroneopterin 3'-triphosphate + H2O = 6-carboxy-5,6,7,8-tetrahydropterin + triphosphate + acetaldehyde + 2 H(+)</text>
        <dbReference type="Rhea" id="RHEA:27966"/>
        <dbReference type="ChEBI" id="CHEBI:15343"/>
        <dbReference type="ChEBI" id="CHEBI:15377"/>
        <dbReference type="ChEBI" id="CHEBI:15378"/>
        <dbReference type="ChEBI" id="CHEBI:18036"/>
        <dbReference type="ChEBI" id="CHEBI:58462"/>
        <dbReference type="ChEBI" id="CHEBI:61032"/>
        <dbReference type="EC" id="4.1.2.50"/>
    </reaction>
</comment>
<feature type="active site" description="Proton acceptor" evidence="9">
    <location>
        <position position="35"/>
    </location>
</feature>
<dbReference type="FunFam" id="3.30.479.10:FF:000003">
    <property type="entry name" value="6-pyruvoyl tetrahydrobiopterin synthase"/>
    <property type="match status" value="1"/>
</dbReference>
<dbReference type="GO" id="GO:0046872">
    <property type="term" value="F:metal ion binding"/>
    <property type="evidence" value="ECO:0007669"/>
    <property type="project" value="UniProtKB-KW"/>
</dbReference>
<evidence type="ECO:0000256" key="1">
    <source>
        <dbReference type="ARBA" id="ARBA00005061"/>
    </source>
</evidence>
<dbReference type="InterPro" id="IPR022470">
    <property type="entry name" value="PTPS_Cys_AS"/>
</dbReference>
<keyword evidence="6 8" id="KW-0456">Lyase</keyword>
<feature type="binding site" evidence="10">
    <location>
        <position position="16"/>
    </location>
    <ligand>
        <name>Zn(2+)</name>
        <dbReference type="ChEBI" id="CHEBI:29105"/>
    </ligand>
</feature>
<dbReference type="GO" id="GO:0008616">
    <property type="term" value="P:tRNA queuosine(34) biosynthetic process"/>
    <property type="evidence" value="ECO:0007669"/>
    <property type="project" value="UniProtKB-KW"/>
</dbReference>
<protein>
    <recommendedName>
        <fullName evidence="3 8">6-carboxy-5,6,7,8-tetrahydropterin synthase</fullName>
        <ecNumber evidence="8">4.-.-.-</ecNumber>
    </recommendedName>
</protein>
<dbReference type="EC" id="4.-.-.-" evidence="8"/>
<dbReference type="PANTHER" id="PTHR12589:SF7">
    <property type="entry name" value="6-PYRUVOYL TETRAHYDROBIOPTERIN SYNTHASE"/>
    <property type="match status" value="1"/>
</dbReference>
<comment type="similarity">
    <text evidence="2 8">Belongs to the PTPS family. QueD subfamily.</text>
</comment>
<reference evidence="11 12" key="1">
    <citation type="submission" date="2019-11" db="EMBL/GenBank/DDBJ databases">
        <authorList>
            <person name="Holert J."/>
        </authorList>
    </citation>
    <scope>NUCLEOTIDE SEQUENCE [LARGE SCALE GENOMIC DNA]</scope>
    <source>
        <strain evidence="11">SB11_3</strain>
    </source>
</reference>
<evidence type="ECO:0000256" key="10">
    <source>
        <dbReference type="PIRSR" id="PIRSR006113-2"/>
    </source>
</evidence>
<evidence type="ECO:0000313" key="11">
    <source>
        <dbReference type="EMBL" id="CAA0118484.1"/>
    </source>
</evidence>
<feature type="active site" description="Charge relay system" evidence="9">
    <location>
        <position position="126"/>
    </location>
</feature>
<dbReference type="Proteomes" id="UP000441399">
    <property type="component" value="Unassembled WGS sequence"/>
</dbReference>
<dbReference type="GO" id="GO:0003874">
    <property type="term" value="F:6-pyruvoyltetrahydropterin synthase activity"/>
    <property type="evidence" value="ECO:0007669"/>
    <property type="project" value="InterPro"/>
</dbReference>
<dbReference type="EMBL" id="CACSIO010000034">
    <property type="protein sequence ID" value="CAA0118484.1"/>
    <property type="molecule type" value="Genomic_DNA"/>
</dbReference>
<dbReference type="PROSITE" id="PS00987">
    <property type="entry name" value="PTPS_1"/>
    <property type="match status" value="1"/>
</dbReference>
<evidence type="ECO:0000256" key="9">
    <source>
        <dbReference type="PIRSR" id="PIRSR006113-1"/>
    </source>
</evidence>
<feature type="binding site" evidence="10">
    <location>
        <position position="41"/>
    </location>
    <ligand>
        <name>Zn(2+)</name>
        <dbReference type="ChEBI" id="CHEBI:29105"/>
    </ligand>
</feature>
<comment type="cofactor">
    <cofactor evidence="8 10">
        <name>Zn(2+)</name>
        <dbReference type="ChEBI" id="CHEBI:29105"/>
    </cofactor>
    <text evidence="8 10">Binds 1 zinc ion per subunit.</text>
</comment>
<dbReference type="SUPFAM" id="SSF55620">
    <property type="entry name" value="Tetrahydrobiopterin biosynthesis enzymes-like"/>
    <property type="match status" value="1"/>
</dbReference>
<evidence type="ECO:0000256" key="8">
    <source>
        <dbReference type="PIRNR" id="PIRNR006113"/>
    </source>
</evidence>
<dbReference type="InterPro" id="IPR038418">
    <property type="entry name" value="6-PTP_synth/QueD_sf"/>
</dbReference>
<dbReference type="UniPathway" id="UPA00391"/>
<gene>
    <name evidence="11" type="primary">queD_2</name>
    <name evidence="11" type="ORF">OPDIPICF_02113</name>
</gene>